<organism evidence="3 4">
    <name type="scientific">Paraburkholderia madseniana</name>
    <dbReference type="NCBI Taxonomy" id="2599607"/>
    <lineage>
        <taxon>Bacteria</taxon>
        <taxon>Pseudomonadati</taxon>
        <taxon>Pseudomonadota</taxon>
        <taxon>Betaproteobacteria</taxon>
        <taxon>Burkholderiales</taxon>
        <taxon>Burkholderiaceae</taxon>
        <taxon>Paraburkholderia</taxon>
    </lineage>
</organism>
<dbReference type="SUPFAM" id="SSF160935">
    <property type="entry name" value="VPA0735-like"/>
    <property type="match status" value="1"/>
</dbReference>
<dbReference type="AlphaFoldDB" id="A0A6N6WFW5"/>
<dbReference type="Pfam" id="PF06742">
    <property type="entry name" value="DUF1214"/>
    <property type="match status" value="1"/>
</dbReference>
<dbReference type="InterPro" id="IPR010679">
    <property type="entry name" value="DUF1254"/>
</dbReference>
<dbReference type="Gene3D" id="2.60.40.1610">
    <property type="entry name" value="Domain of unknown function DUF1254"/>
    <property type="match status" value="1"/>
</dbReference>
<comment type="caution">
    <text evidence="3">The sequence shown here is derived from an EMBL/GenBank/DDBJ whole genome shotgun (WGS) entry which is preliminary data.</text>
</comment>
<evidence type="ECO:0000259" key="2">
    <source>
        <dbReference type="Pfam" id="PF06863"/>
    </source>
</evidence>
<dbReference type="OrthoDB" id="104565at2"/>
<dbReference type="InterPro" id="IPR010621">
    <property type="entry name" value="DUF1214"/>
</dbReference>
<dbReference type="Proteomes" id="UP000463700">
    <property type="component" value="Unassembled WGS sequence"/>
</dbReference>
<dbReference type="InterPro" id="IPR037050">
    <property type="entry name" value="DUF1254_sf"/>
</dbReference>
<dbReference type="Pfam" id="PF06863">
    <property type="entry name" value="DUF1254"/>
    <property type="match status" value="1"/>
</dbReference>
<proteinExistence type="predicted"/>
<feature type="domain" description="DUF1254" evidence="2">
    <location>
        <begin position="65"/>
        <end position="194"/>
    </location>
</feature>
<name>A0A6N6WFW5_9BURK</name>
<feature type="domain" description="DUF1214" evidence="1">
    <location>
        <begin position="323"/>
        <end position="433"/>
    </location>
</feature>
<evidence type="ECO:0000313" key="3">
    <source>
        <dbReference type="EMBL" id="KAE8759552.1"/>
    </source>
</evidence>
<reference evidence="3 4" key="1">
    <citation type="journal article" date="2020" name="Int. J. Syst. Evol. Microbiol.">
        <title>Paraburkholderia madseniana sp. nov., a phenolic acid-degrading bacterium isolated from acidic forest soil.</title>
        <authorList>
            <person name="Wilhelm R.C."/>
            <person name="Murphy S.J.L."/>
            <person name="Feriancek N.M."/>
            <person name="Karasz D.C."/>
            <person name="DeRito C.M."/>
            <person name="Newman J.D."/>
            <person name="Buckley D.H."/>
        </authorList>
    </citation>
    <scope>NUCLEOTIDE SEQUENCE [LARGE SCALE GENOMIC DNA]</scope>
    <source>
        <strain evidence="3 4">RP11</strain>
    </source>
</reference>
<evidence type="ECO:0000259" key="1">
    <source>
        <dbReference type="Pfam" id="PF06742"/>
    </source>
</evidence>
<gene>
    <name evidence="3" type="ORF">FSO04_12625</name>
</gene>
<dbReference type="PANTHER" id="PTHR36509:SF2">
    <property type="entry name" value="BLL3101 PROTEIN"/>
    <property type="match status" value="1"/>
</dbReference>
<sequence>MSTFDTNAQATLAENQDLAAAARAAVLFTLPLYEMSRMRSATSARRDSAGHFAGGSPESTWRWANQWVHTREPLGPRNREVVTPNNDTLYSSTWLDLAHGPLLLDAPPMPGRYFVLGLLDFYTNPFAYVGTRTTGNDGGVFLLHGPDWDGTVPDGVQAIACPTDSTWLIGRILVDGADDVAQVVALQDRLKLRPLPGSGARVPSLIDAGMQPGDRPGDATLFVRMVNHALAECPPPAEAADDLACFAICGIGPGLDADALSHQQHDAIERALTEVLDELSGALPSALGGGWALPVAVRDSFGTRYRERAQVALNYIGALGVEEAMYIIADRDAADAPLDGRMQYLLHFQPDALPQTDAFWSITMYDKTTRMLVENPLQRYSIGDRTQGLRYDSDGGLRIAISAKEPVDPALRSNWLPAPSAGFYLALRLYVPRAPHLSLTFAYPPVERQ</sequence>
<evidence type="ECO:0000313" key="4">
    <source>
        <dbReference type="Proteomes" id="UP000463700"/>
    </source>
</evidence>
<dbReference type="PANTHER" id="PTHR36509">
    <property type="entry name" value="BLL3101 PROTEIN"/>
    <property type="match status" value="1"/>
</dbReference>
<protein>
    <submittedName>
        <fullName evidence="3">DUF1254 domain-containing protein</fullName>
    </submittedName>
</protein>
<dbReference type="EMBL" id="VOSW01000020">
    <property type="protein sequence ID" value="KAE8759552.1"/>
    <property type="molecule type" value="Genomic_DNA"/>
</dbReference>
<dbReference type="RefSeq" id="WP_154560001.1">
    <property type="nucleotide sequence ID" value="NZ_VOSW01000020.1"/>
</dbReference>
<dbReference type="InterPro" id="IPR037049">
    <property type="entry name" value="DUF1214_C_sf"/>
</dbReference>
<accession>A0A6N6WFW5</accession>
<dbReference type="Gene3D" id="2.60.120.600">
    <property type="entry name" value="Domain of unknown function DUF1214, C-terminal domain"/>
    <property type="match status" value="1"/>
</dbReference>